<evidence type="ECO:0000313" key="2">
    <source>
        <dbReference type="Proteomes" id="UP000015663"/>
    </source>
</evidence>
<sequence>MKKKKKRFYAIILQIHFIECMKSLILQSNLKGEKEKT</sequence>
<gene>
    <name evidence="1" type="ORF">L934_03365</name>
</gene>
<organism evidence="1 2">
    <name type="scientific">Helicobacter pylori PZ5080</name>
    <dbReference type="NCBI Taxonomy" id="1337394"/>
    <lineage>
        <taxon>Bacteria</taxon>
        <taxon>Pseudomonadati</taxon>
        <taxon>Campylobacterota</taxon>
        <taxon>Epsilonproteobacteria</taxon>
        <taxon>Campylobacterales</taxon>
        <taxon>Helicobacteraceae</taxon>
        <taxon>Helicobacter</taxon>
    </lineage>
</organism>
<name>T2SSH6_HELPX</name>
<reference evidence="1 2" key="1">
    <citation type="journal article" date="2013" name="Genome Announc.">
        <title>Draft Genome Sequences of Helicobacter pylori Strains Isolated from Regions of Low and High Gastric Cancer Risk in Colombia.</title>
        <authorList>
            <person name="Sheh A."/>
            <person name="Piazuelo M.B."/>
            <person name="Wilson K.T."/>
            <person name="Correa P."/>
            <person name="Fox J.G."/>
        </authorList>
    </citation>
    <scope>NUCLEOTIDE SEQUENCE [LARGE SCALE GENOMIC DNA]</scope>
    <source>
        <strain evidence="1 2">PZ5080</strain>
    </source>
</reference>
<comment type="caution">
    <text evidence="1">The sequence shown here is derived from an EMBL/GenBank/DDBJ whole genome shotgun (WGS) entry which is preliminary data.</text>
</comment>
<dbReference type="EMBL" id="ASYV01000021">
    <property type="protein sequence ID" value="EQD95661.1"/>
    <property type="molecule type" value="Genomic_DNA"/>
</dbReference>
<proteinExistence type="predicted"/>
<protein>
    <submittedName>
        <fullName evidence="1">Uncharacterized protein</fullName>
    </submittedName>
</protein>
<evidence type="ECO:0000313" key="1">
    <source>
        <dbReference type="EMBL" id="EQD95661.1"/>
    </source>
</evidence>
<dbReference type="AlphaFoldDB" id="T2SSH6"/>
<accession>T2SSH6</accession>
<dbReference type="Proteomes" id="UP000015663">
    <property type="component" value="Unassembled WGS sequence"/>
</dbReference>